<dbReference type="STRING" id="1085623.GNIT_2923"/>
<evidence type="ECO:0000256" key="1">
    <source>
        <dbReference type="SAM" id="Phobius"/>
    </source>
</evidence>
<evidence type="ECO:0000313" key="3">
    <source>
        <dbReference type="Proteomes" id="UP000009282"/>
    </source>
</evidence>
<name>G4QMT7_GLANF</name>
<accession>G4QMT7</accession>
<feature type="transmembrane region" description="Helical" evidence="1">
    <location>
        <begin position="37"/>
        <end position="59"/>
    </location>
</feature>
<sequence>MTFSLIRLTISGIVAFFFYALWAYYANSLVTDNTQVLYKAALVQGTYSGIITLVFTFLLELSYKMLSNKQYCLPFMIPSMTRPAFFSKECLTTKTVETSLRKIERACDGTCLPGALLTPMPAIAVQSIFVISVNVAFMTPNLWLTVAPSVFFSAVYGYSYSMSLTRKLKLAQA</sequence>
<dbReference type="RefSeq" id="WP_014109893.1">
    <property type="nucleotide sequence ID" value="NC_016041.1"/>
</dbReference>
<dbReference type="AlphaFoldDB" id="G4QMT7"/>
<keyword evidence="1" id="KW-1133">Transmembrane helix</keyword>
<organism evidence="2 3">
    <name type="scientific">Glaciecola nitratireducens (strain JCM 12485 / KCTC 12276 / FR1064)</name>
    <dbReference type="NCBI Taxonomy" id="1085623"/>
    <lineage>
        <taxon>Bacteria</taxon>
        <taxon>Pseudomonadati</taxon>
        <taxon>Pseudomonadota</taxon>
        <taxon>Gammaproteobacteria</taxon>
        <taxon>Alteromonadales</taxon>
        <taxon>Alteromonadaceae</taxon>
        <taxon>Brumicola</taxon>
    </lineage>
</organism>
<dbReference type="KEGG" id="gni:GNIT_2923"/>
<dbReference type="Proteomes" id="UP000009282">
    <property type="component" value="Chromosome"/>
</dbReference>
<reference evidence="2 3" key="1">
    <citation type="journal article" date="2011" name="J. Bacteriol.">
        <title>Complete genome sequence of seawater bacterium Glaciecola nitratireducens FR1064T.</title>
        <authorList>
            <person name="Bian F."/>
            <person name="Qin Q.L."/>
            <person name="Xie B.B."/>
            <person name="Shu Y.L."/>
            <person name="Zhang X.Y."/>
            <person name="Yu Y."/>
            <person name="Chen B."/>
            <person name="Chen X.L."/>
            <person name="Zhou B.C."/>
            <person name="Zhang Y.Z."/>
        </authorList>
    </citation>
    <scope>NUCLEOTIDE SEQUENCE [LARGE SCALE GENOMIC DNA]</scope>
    <source>
        <strain evidence="3">JCM 12485 / KCTC 12276 / FR1064</strain>
    </source>
</reference>
<feature type="transmembrane region" description="Helical" evidence="1">
    <location>
        <begin position="142"/>
        <end position="160"/>
    </location>
</feature>
<dbReference type="OrthoDB" id="6288988at2"/>
<feature type="transmembrane region" description="Helical" evidence="1">
    <location>
        <begin position="111"/>
        <end position="136"/>
    </location>
</feature>
<gene>
    <name evidence="2" type="ordered locus">GNIT_2923</name>
</gene>
<keyword evidence="1" id="KW-0812">Transmembrane</keyword>
<dbReference type="HOGENOM" id="CLU_1545437_0_0_6"/>
<protein>
    <submittedName>
        <fullName evidence="2">Uncharacterized protein</fullName>
    </submittedName>
</protein>
<proteinExistence type="predicted"/>
<keyword evidence="1" id="KW-0472">Membrane</keyword>
<feature type="transmembrane region" description="Helical" evidence="1">
    <location>
        <begin position="5"/>
        <end position="25"/>
    </location>
</feature>
<dbReference type="EMBL" id="CP003060">
    <property type="protein sequence ID" value="AEP31020.1"/>
    <property type="molecule type" value="Genomic_DNA"/>
</dbReference>
<evidence type="ECO:0000313" key="2">
    <source>
        <dbReference type="EMBL" id="AEP31020.1"/>
    </source>
</evidence>
<keyword evidence="3" id="KW-1185">Reference proteome</keyword>